<protein>
    <recommendedName>
        <fullName evidence="2">Agenet domain-containing protein</fullName>
    </recommendedName>
</protein>
<dbReference type="InterPro" id="IPR008395">
    <property type="entry name" value="Agenet-like_dom"/>
</dbReference>
<accession>A0A565APB6</accession>
<dbReference type="Gene3D" id="2.30.30.140">
    <property type="match status" value="3"/>
</dbReference>
<gene>
    <name evidence="3" type="ORF">ANE_LOCUS819</name>
</gene>
<proteinExistence type="predicted"/>
<evidence type="ECO:0000313" key="3">
    <source>
        <dbReference type="EMBL" id="VVA90374.1"/>
    </source>
</evidence>
<evidence type="ECO:0000256" key="1">
    <source>
        <dbReference type="SAM" id="MobiDB-lite"/>
    </source>
</evidence>
<dbReference type="Pfam" id="PF05641">
    <property type="entry name" value="Agenet"/>
    <property type="match status" value="4"/>
</dbReference>
<feature type="domain" description="Agenet" evidence="2">
    <location>
        <begin position="38"/>
        <end position="111"/>
    </location>
</feature>
<comment type="caution">
    <text evidence="3">The sequence shown here is derived from an EMBL/GenBank/DDBJ whole genome shotgun (WGS) entry which is preliminary data.</text>
</comment>
<dbReference type="PANTHER" id="PTHR31917:SF80">
    <property type="entry name" value="AGENET DOMAIN-CONTAINING PROTEIN-RELATED"/>
    <property type="match status" value="1"/>
</dbReference>
<organism evidence="3 4">
    <name type="scientific">Arabis nemorensis</name>
    <dbReference type="NCBI Taxonomy" id="586526"/>
    <lineage>
        <taxon>Eukaryota</taxon>
        <taxon>Viridiplantae</taxon>
        <taxon>Streptophyta</taxon>
        <taxon>Embryophyta</taxon>
        <taxon>Tracheophyta</taxon>
        <taxon>Spermatophyta</taxon>
        <taxon>Magnoliopsida</taxon>
        <taxon>eudicotyledons</taxon>
        <taxon>Gunneridae</taxon>
        <taxon>Pentapetalae</taxon>
        <taxon>rosids</taxon>
        <taxon>malvids</taxon>
        <taxon>Brassicales</taxon>
        <taxon>Brassicaceae</taxon>
        <taxon>Arabideae</taxon>
        <taxon>Arabis</taxon>
    </lineage>
</organism>
<keyword evidence="4" id="KW-1185">Reference proteome</keyword>
<feature type="domain" description="Agenet" evidence="2">
    <location>
        <begin position="117"/>
        <end position="173"/>
    </location>
</feature>
<dbReference type="CDD" id="cd20405">
    <property type="entry name" value="Tudor_Agenet_AtDUF_rpt1_3"/>
    <property type="match status" value="3"/>
</dbReference>
<dbReference type="EMBL" id="CABITT030000001">
    <property type="protein sequence ID" value="VVA90374.1"/>
    <property type="molecule type" value="Genomic_DNA"/>
</dbReference>
<evidence type="ECO:0000313" key="4">
    <source>
        <dbReference type="Proteomes" id="UP000489600"/>
    </source>
</evidence>
<dbReference type="SMART" id="SM00743">
    <property type="entry name" value="Agenet"/>
    <property type="match status" value="6"/>
</dbReference>
<feature type="domain" description="Agenet" evidence="2">
    <location>
        <begin position="440"/>
        <end position="496"/>
    </location>
</feature>
<name>A0A565APB6_9BRAS</name>
<dbReference type="Proteomes" id="UP000489600">
    <property type="component" value="Unassembled WGS sequence"/>
</dbReference>
<feature type="region of interest" description="Disordered" evidence="1">
    <location>
        <begin position="1"/>
        <end position="36"/>
    </location>
</feature>
<dbReference type="AlphaFoldDB" id="A0A565APB6"/>
<dbReference type="OrthoDB" id="2020707at2759"/>
<dbReference type="CDD" id="cd20406">
    <property type="entry name" value="Tudor_Agenet_AtDUF_rpt2_4"/>
    <property type="match status" value="3"/>
</dbReference>
<sequence>MSLRPRQSHGFSSPAKQRKKAPKNSMTPRTMIRNRLPSYLKPGAAVEISSDEPGFRGSWYPGTVITIPSSDKDSVRCQVEYTTLFFDKDGKKRLKEAVDMIQLRPPAPPMSEREKKKDIAVGEEVDAFYNDGWWEGTVTEVLGDGKFSVFFKSSREQIRFRKDELRLVLENFLCCGDSIEGLAILIVTVITMQYILARVDPETAREIAKQMFSSGTIVEVSSDEEGFKGSWFVAKVIETIGEDKYLVEYRDLTEDDGIQLLKEETDFLHIRPPPPSEDGIDFVVGDKVDAFYNDGWWLGDVIESMQDGIVGILFRQSGEKMRFGRQGLRLHKDWINGTWELPLKRGGIKRAKKVSCDRNVRPKKAIEKQEFSIGTAVEVSSEEDGFEDSWFPAKLIEYRGKDKCLIEYDKLKAEDGKELLREEVNVLQIRPQPIETVMVNPFEKLDKVDALYNDGWWVGVIMKVLAKSSYLVHFKKTEEVLKFHHSQLRLHQEWINGKWITSSKSQAV</sequence>
<feature type="domain" description="Agenet" evidence="2">
    <location>
        <begin position="210"/>
        <end position="278"/>
    </location>
</feature>
<feature type="domain" description="Agenet" evidence="2">
    <location>
        <begin position="369"/>
        <end position="437"/>
    </location>
</feature>
<reference evidence="3" key="1">
    <citation type="submission" date="2019-07" db="EMBL/GenBank/DDBJ databases">
        <authorList>
            <person name="Dittberner H."/>
        </authorList>
    </citation>
    <scope>NUCLEOTIDE SEQUENCE [LARGE SCALE GENOMIC DNA]</scope>
</reference>
<feature type="domain" description="Agenet" evidence="2">
    <location>
        <begin position="280"/>
        <end position="336"/>
    </location>
</feature>
<dbReference type="PANTHER" id="PTHR31917">
    <property type="entry name" value="AGENET DOMAIN-CONTAINING PROTEIN-RELATED"/>
    <property type="match status" value="1"/>
</dbReference>
<evidence type="ECO:0000259" key="2">
    <source>
        <dbReference type="SMART" id="SM00743"/>
    </source>
</evidence>
<dbReference type="InterPro" id="IPR014002">
    <property type="entry name" value="Agenet_dom_plant"/>
</dbReference>